<name>A0A1M2VQ47_TRAPU</name>
<reference evidence="1 2" key="1">
    <citation type="submission" date="2016-10" db="EMBL/GenBank/DDBJ databases">
        <title>Genome sequence of the basidiomycete white-rot fungus Trametes pubescens.</title>
        <authorList>
            <person name="Makela M.R."/>
            <person name="Granchi Z."/>
            <person name="Peng M."/>
            <person name="De Vries R.P."/>
            <person name="Grigoriev I."/>
            <person name="Riley R."/>
            <person name="Hilden K."/>
        </authorList>
    </citation>
    <scope>NUCLEOTIDE SEQUENCE [LARGE SCALE GENOMIC DNA]</scope>
    <source>
        <strain evidence="1 2">FBCC735</strain>
    </source>
</reference>
<proteinExistence type="predicted"/>
<dbReference type="Proteomes" id="UP000184267">
    <property type="component" value="Unassembled WGS sequence"/>
</dbReference>
<dbReference type="AlphaFoldDB" id="A0A1M2VQ47"/>
<organism evidence="1 2">
    <name type="scientific">Trametes pubescens</name>
    <name type="common">White-rot fungus</name>
    <dbReference type="NCBI Taxonomy" id="154538"/>
    <lineage>
        <taxon>Eukaryota</taxon>
        <taxon>Fungi</taxon>
        <taxon>Dikarya</taxon>
        <taxon>Basidiomycota</taxon>
        <taxon>Agaricomycotina</taxon>
        <taxon>Agaricomycetes</taxon>
        <taxon>Polyporales</taxon>
        <taxon>Polyporaceae</taxon>
        <taxon>Trametes</taxon>
    </lineage>
</organism>
<dbReference type="EMBL" id="MNAD01000882">
    <property type="protein sequence ID" value="OJT09724.1"/>
    <property type="molecule type" value="Genomic_DNA"/>
</dbReference>
<protein>
    <submittedName>
        <fullName evidence="1">Uncharacterized protein</fullName>
    </submittedName>
</protein>
<dbReference type="OrthoDB" id="2744661at2759"/>
<evidence type="ECO:0000313" key="1">
    <source>
        <dbReference type="EMBL" id="OJT09724.1"/>
    </source>
</evidence>
<accession>A0A1M2VQ47</accession>
<comment type="caution">
    <text evidence="1">The sequence shown here is derived from an EMBL/GenBank/DDBJ whole genome shotgun (WGS) entry which is preliminary data.</text>
</comment>
<evidence type="ECO:0000313" key="2">
    <source>
        <dbReference type="Proteomes" id="UP000184267"/>
    </source>
</evidence>
<gene>
    <name evidence="1" type="ORF">TRAPUB_13792</name>
</gene>
<sequence>MSSPASLWQTFYVTEQAEFCQMENANSISPLSETWQPAKVYISAITDNRRWLMVVLHHGAPVIFRAIEEGWMLSCDEYFRHTSYLDTADN</sequence>
<keyword evidence="2" id="KW-1185">Reference proteome</keyword>